<keyword evidence="5 7" id="KW-1133">Transmembrane helix</keyword>
<feature type="transmembrane region" description="Helical" evidence="7">
    <location>
        <begin position="178"/>
        <end position="196"/>
    </location>
</feature>
<gene>
    <name evidence="9" type="ORF">NITHO_1020020</name>
</gene>
<proteinExistence type="predicted"/>
<dbReference type="AlphaFoldDB" id="I4ECC8"/>
<dbReference type="PROSITE" id="PS00216">
    <property type="entry name" value="SUGAR_TRANSPORT_1"/>
    <property type="match status" value="2"/>
</dbReference>
<feature type="domain" description="Major facilitator superfamily (MFS) profile" evidence="8">
    <location>
        <begin position="19"/>
        <end position="412"/>
    </location>
</feature>
<dbReference type="InterPro" id="IPR011701">
    <property type="entry name" value="MFS"/>
</dbReference>
<feature type="transmembrane region" description="Helical" evidence="7">
    <location>
        <begin position="20"/>
        <end position="36"/>
    </location>
</feature>
<organism evidence="9 10">
    <name type="scientific">Nitrolancea hollandica Lb</name>
    <dbReference type="NCBI Taxonomy" id="1129897"/>
    <lineage>
        <taxon>Bacteria</taxon>
        <taxon>Pseudomonadati</taxon>
        <taxon>Thermomicrobiota</taxon>
        <taxon>Thermomicrobia</taxon>
        <taxon>Sphaerobacterales</taxon>
        <taxon>Sphaerobacterineae</taxon>
        <taxon>Sphaerobacteraceae</taxon>
        <taxon>Nitrolancea</taxon>
    </lineage>
</organism>
<dbReference type="InterPro" id="IPR005829">
    <property type="entry name" value="Sugar_transporter_CS"/>
</dbReference>
<reference evidence="9 10" key="1">
    <citation type="journal article" date="2012" name="ISME J.">
        <title>Nitrification expanded: discovery, physiology and genomics of a nitrite-oxidizing bacterium from the phylum Chloroflexi.</title>
        <authorList>
            <person name="Sorokin D.Y."/>
            <person name="Lucker S."/>
            <person name="Vejmelkova D."/>
            <person name="Kostrikina N.A."/>
            <person name="Kleerebezem R."/>
            <person name="Rijpstra W.I."/>
            <person name="Damste J.S."/>
            <person name="Le Paslier D."/>
            <person name="Muyzer G."/>
            <person name="Wagner M."/>
            <person name="van Loosdrecht M.C."/>
            <person name="Daims H."/>
        </authorList>
    </citation>
    <scope>NUCLEOTIDE SEQUENCE [LARGE SCALE GENOMIC DNA]</scope>
    <source>
        <strain evidence="10">none</strain>
    </source>
</reference>
<evidence type="ECO:0000256" key="5">
    <source>
        <dbReference type="ARBA" id="ARBA00022989"/>
    </source>
</evidence>
<dbReference type="InterPro" id="IPR050171">
    <property type="entry name" value="MFS_Transporters"/>
</dbReference>
<feature type="transmembrane region" description="Helical" evidence="7">
    <location>
        <begin position="111"/>
        <end position="131"/>
    </location>
</feature>
<name>I4ECC8_9BACT</name>
<evidence type="ECO:0000256" key="1">
    <source>
        <dbReference type="ARBA" id="ARBA00004651"/>
    </source>
</evidence>
<dbReference type="CDD" id="cd17325">
    <property type="entry name" value="MFS_MdtG_SLC18_like"/>
    <property type="match status" value="1"/>
</dbReference>
<feature type="transmembrane region" description="Helical" evidence="7">
    <location>
        <begin position="48"/>
        <end position="75"/>
    </location>
</feature>
<dbReference type="PROSITE" id="PS50850">
    <property type="entry name" value="MFS"/>
    <property type="match status" value="1"/>
</dbReference>
<dbReference type="PANTHER" id="PTHR23517">
    <property type="entry name" value="RESISTANCE PROTEIN MDTM, PUTATIVE-RELATED-RELATED"/>
    <property type="match status" value="1"/>
</dbReference>
<protein>
    <submittedName>
        <fullName evidence="9">Major facilitator superfamily MFS_1</fullName>
    </submittedName>
</protein>
<comment type="caution">
    <text evidence="9">The sequence shown here is derived from an EMBL/GenBank/DDBJ whole genome shotgun (WGS) entry which is preliminary data.</text>
</comment>
<dbReference type="Pfam" id="PF07690">
    <property type="entry name" value="MFS_1"/>
    <property type="match status" value="2"/>
</dbReference>
<dbReference type="Gene3D" id="1.20.1250.20">
    <property type="entry name" value="MFS general substrate transporter like domains"/>
    <property type="match status" value="2"/>
</dbReference>
<keyword evidence="2" id="KW-0813">Transport</keyword>
<feature type="transmembrane region" description="Helical" evidence="7">
    <location>
        <begin position="87"/>
        <end position="105"/>
    </location>
</feature>
<comment type="subcellular location">
    <subcellularLocation>
        <location evidence="1">Cell membrane</location>
        <topology evidence="1">Multi-pass membrane protein</topology>
    </subcellularLocation>
</comment>
<evidence type="ECO:0000256" key="6">
    <source>
        <dbReference type="ARBA" id="ARBA00023136"/>
    </source>
</evidence>
<dbReference type="GO" id="GO:0005886">
    <property type="term" value="C:plasma membrane"/>
    <property type="evidence" value="ECO:0007669"/>
    <property type="project" value="UniProtKB-SubCell"/>
</dbReference>
<dbReference type="SUPFAM" id="SSF103473">
    <property type="entry name" value="MFS general substrate transporter"/>
    <property type="match status" value="1"/>
</dbReference>
<dbReference type="PANTHER" id="PTHR23517:SF3">
    <property type="entry name" value="INTEGRAL MEMBRANE TRANSPORT PROTEIN"/>
    <property type="match status" value="1"/>
</dbReference>
<dbReference type="OrthoDB" id="9810492at2"/>
<evidence type="ECO:0000313" key="9">
    <source>
        <dbReference type="EMBL" id="CCF82340.1"/>
    </source>
</evidence>
<dbReference type="InterPro" id="IPR020846">
    <property type="entry name" value="MFS_dom"/>
</dbReference>
<evidence type="ECO:0000256" key="7">
    <source>
        <dbReference type="SAM" id="Phobius"/>
    </source>
</evidence>
<evidence type="ECO:0000256" key="3">
    <source>
        <dbReference type="ARBA" id="ARBA00022475"/>
    </source>
</evidence>
<keyword evidence="4 7" id="KW-0812">Transmembrane</keyword>
<dbReference type="InterPro" id="IPR036259">
    <property type="entry name" value="MFS_trans_sf"/>
</dbReference>
<feature type="transmembrane region" description="Helical" evidence="7">
    <location>
        <begin position="299"/>
        <end position="318"/>
    </location>
</feature>
<feature type="transmembrane region" description="Helical" evidence="7">
    <location>
        <begin position="324"/>
        <end position="347"/>
    </location>
</feature>
<evidence type="ECO:0000313" key="10">
    <source>
        <dbReference type="Proteomes" id="UP000004221"/>
    </source>
</evidence>
<keyword evidence="3" id="KW-1003">Cell membrane</keyword>
<evidence type="ECO:0000256" key="2">
    <source>
        <dbReference type="ARBA" id="ARBA00022448"/>
    </source>
</evidence>
<feature type="transmembrane region" description="Helical" evidence="7">
    <location>
        <begin position="151"/>
        <end position="172"/>
    </location>
</feature>
<keyword evidence="6 7" id="KW-0472">Membrane</keyword>
<evidence type="ECO:0000259" key="8">
    <source>
        <dbReference type="PROSITE" id="PS50850"/>
    </source>
</evidence>
<accession>I4ECC8</accession>
<dbReference type="GO" id="GO:0022857">
    <property type="term" value="F:transmembrane transporter activity"/>
    <property type="evidence" value="ECO:0007669"/>
    <property type="project" value="InterPro"/>
</dbReference>
<keyword evidence="10" id="KW-1185">Reference proteome</keyword>
<sequence>MSTGAAAPVQLGLRANWRQFWLLVLVNAFVGAMVGLERTVVPLLADEAFGLAAASAATSFIVSFGIVKAFANLFAGRFSDRVGRKHLLVIGWLFALPVPLIIILAPSWWWIVFANVLLGINQGFTWSMTVVMKIDLVGPVRRGLAMGLNEFAGYVAVAGSALLTGWLAQTYGLRPEPFVFGFGIALVGLLLSVLAVRETREHAHHEARLSGSEVPNQQPPFWSIFTLTSWRNRNLFSCSQAGMVNNLNDGLAWGLLPLYFAAGGMSVGRIGVLAAVYPAVWGVGQLVTGLASDRLGRKWLIAAGMWTQALAIALFVALGGFSAWIGAAALLGVGTAMVYPTLLAAIADNTAPTWRGSAVGVYRLWRDSGYAAGALLAGMVADALGIDWAIMSIAALTLASGVIVAIVMRERRRGVDAGRFDAIDHAEPVEPVTREHVAPS</sequence>
<evidence type="ECO:0000256" key="4">
    <source>
        <dbReference type="ARBA" id="ARBA00022692"/>
    </source>
</evidence>
<feature type="transmembrane region" description="Helical" evidence="7">
    <location>
        <begin position="390"/>
        <end position="408"/>
    </location>
</feature>
<dbReference type="RefSeq" id="WP_008474459.1">
    <property type="nucleotide sequence ID" value="NZ_CAGS01000005.1"/>
</dbReference>
<dbReference type="EMBL" id="CAGS01000005">
    <property type="protein sequence ID" value="CCF82340.1"/>
    <property type="molecule type" value="Genomic_DNA"/>
</dbReference>
<dbReference type="Proteomes" id="UP000004221">
    <property type="component" value="Unassembled WGS sequence"/>
</dbReference>